<sequence length="56" mass="6699">MLKVIRISKKKRIAYNIVLLEMKIFWKFSLFFLSDDGNKFAWFDIKNNVGKKTSVQ</sequence>
<dbReference type="KEGG" id="sbf:JCM31447_23300"/>
<reference evidence="2 3" key="1">
    <citation type="submission" date="2018-12" db="EMBL/GenBank/DDBJ databases">
        <title>Rubrispira sanarue gen. nov., sp., nov., a member of the order Silvanigrellales, isolated from a brackish lake in Hamamatsu Japan.</title>
        <authorList>
            <person name="Maejima Y."/>
            <person name="Iino T."/>
            <person name="Muraguchi Y."/>
            <person name="Fukuda K."/>
            <person name="Nojiri H."/>
            <person name="Ohkuma M."/>
            <person name="Moriuchi R."/>
            <person name="Dohra H."/>
            <person name="Kimbara K."/>
            <person name="Shintani M."/>
        </authorList>
    </citation>
    <scope>NUCLEOTIDE SEQUENCE [LARGE SCALE GENOMIC DNA]</scope>
    <source>
        <strain evidence="2 3">RF1110005</strain>
    </source>
</reference>
<keyword evidence="1" id="KW-1133">Transmembrane helix</keyword>
<protein>
    <submittedName>
        <fullName evidence="2">Uncharacterized protein</fullName>
    </submittedName>
</protein>
<accession>A0A4V0P2N8</accession>
<keyword evidence="1" id="KW-0812">Transmembrane</keyword>
<proteinExistence type="predicted"/>
<gene>
    <name evidence="2" type="ORF">JCM31447_23300</name>
</gene>
<dbReference type="AlphaFoldDB" id="A0A4V0P2N8"/>
<keyword evidence="3" id="KW-1185">Reference proteome</keyword>
<name>A0A4V0P2N8_FLUSA</name>
<dbReference type="EMBL" id="AP019368">
    <property type="protein sequence ID" value="BBH53877.1"/>
    <property type="molecule type" value="Genomic_DNA"/>
</dbReference>
<keyword evidence="1" id="KW-0472">Membrane</keyword>
<feature type="transmembrane region" description="Helical" evidence="1">
    <location>
        <begin position="12"/>
        <end position="33"/>
    </location>
</feature>
<dbReference type="Proteomes" id="UP000291236">
    <property type="component" value="Chromosome"/>
</dbReference>
<organism evidence="2 3">
    <name type="scientific">Fluviispira sanaruensis</name>
    <dbReference type="NCBI Taxonomy" id="2493639"/>
    <lineage>
        <taxon>Bacteria</taxon>
        <taxon>Pseudomonadati</taxon>
        <taxon>Bdellovibrionota</taxon>
        <taxon>Oligoflexia</taxon>
        <taxon>Silvanigrellales</taxon>
        <taxon>Silvanigrellaceae</taxon>
        <taxon>Fluviispira</taxon>
    </lineage>
</organism>
<evidence type="ECO:0000313" key="2">
    <source>
        <dbReference type="EMBL" id="BBH53877.1"/>
    </source>
</evidence>
<evidence type="ECO:0000313" key="3">
    <source>
        <dbReference type="Proteomes" id="UP000291236"/>
    </source>
</evidence>
<evidence type="ECO:0000256" key="1">
    <source>
        <dbReference type="SAM" id="Phobius"/>
    </source>
</evidence>